<dbReference type="RefSeq" id="WP_000770659.1">
    <property type="nucleotide sequence ID" value="NZ_AP022858.1"/>
</dbReference>
<dbReference type="EMBL" id="LJKE01000007">
    <property type="protein sequence ID" value="KZD74446.1"/>
    <property type="molecule type" value="Genomic_DNA"/>
</dbReference>
<comment type="caution">
    <text evidence="1">The sequence shown here is derived from an EMBL/GenBank/DDBJ whole genome shotgun (WGS) entry which is preliminary data.</text>
</comment>
<gene>
    <name evidence="1" type="ORF">B4088_0051</name>
</gene>
<reference evidence="1 2" key="1">
    <citation type="submission" date="2015-09" db="EMBL/GenBank/DDBJ databases">
        <title>Bacillus cereus food isolates.</title>
        <authorList>
            <person name="Boekhorst J."/>
        </authorList>
    </citation>
    <scope>NUCLEOTIDE SEQUENCE [LARGE SCALE GENOMIC DNA]</scope>
    <source>
        <strain evidence="1 2">B4088</strain>
    </source>
</reference>
<dbReference type="AlphaFoldDB" id="A0A150E3B1"/>
<proteinExistence type="predicted"/>
<name>A0A150E3B1_BACCE</name>
<organism evidence="1 2">
    <name type="scientific">Bacillus cereus</name>
    <dbReference type="NCBI Taxonomy" id="1396"/>
    <lineage>
        <taxon>Bacteria</taxon>
        <taxon>Bacillati</taxon>
        <taxon>Bacillota</taxon>
        <taxon>Bacilli</taxon>
        <taxon>Bacillales</taxon>
        <taxon>Bacillaceae</taxon>
        <taxon>Bacillus</taxon>
        <taxon>Bacillus cereus group</taxon>
    </lineage>
</organism>
<evidence type="ECO:0000313" key="2">
    <source>
        <dbReference type="Proteomes" id="UP000076482"/>
    </source>
</evidence>
<dbReference type="PATRIC" id="fig|1396.444.peg.2897"/>
<dbReference type="Proteomes" id="UP000076482">
    <property type="component" value="Unassembled WGS sequence"/>
</dbReference>
<evidence type="ECO:0000313" key="1">
    <source>
        <dbReference type="EMBL" id="KZD74446.1"/>
    </source>
</evidence>
<accession>A0A150E3B1</accession>
<dbReference type="GeneID" id="92801669"/>
<sequence>MKLLFTYNHQKVRKYLLSLKMQKNAHLLHELLADKKHEEEIYILDCLEHSREIDFSKISERSIQQVMATVSYLEEDSNFPIGLIDSKTLLEIIMIAETSLDTDLSCFYTSQFYLMEIFIRMYKLGIPVKDYYPTYLEQDNFEEYDCEDSFKSWGDDLLQDMKLHHEEVDSDDKDTLIQYSNLFHISMDEINLIVENAWSPIGEMLSNIKIENQSFFQSIQNQFDIRMLYQADEEKLYLFYDDDTYFPAIKRIEMLLRIFEEIQLTKNIAN</sequence>
<protein>
    <submittedName>
        <fullName evidence="1">Uncharacterized protein</fullName>
    </submittedName>
</protein>